<keyword evidence="4" id="KW-1185">Reference proteome</keyword>
<evidence type="ECO:0000313" key="3">
    <source>
        <dbReference type="EMBL" id="EDM75780.1"/>
    </source>
</evidence>
<evidence type="ECO:0000256" key="2">
    <source>
        <dbReference type="SAM" id="SignalP"/>
    </source>
</evidence>
<name>A6GED9_9BACT</name>
<dbReference type="Proteomes" id="UP000005801">
    <property type="component" value="Unassembled WGS sequence"/>
</dbReference>
<accession>A6GED9</accession>
<feature type="chain" id="PRO_5002697724" description="Lipoprotein" evidence="2">
    <location>
        <begin position="25"/>
        <end position="271"/>
    </location>
</feature>
<organism evidence="3 4">
    <name type="scientific">Plesiocystis pacifica SIR-1</name>
    <dbReference type="NCBI Taxonomy" id="391625"/>
    <lineage>
        <taxon>Bacteria</taxon>
        <taxon>Pseudomonadati</taxon>
        <taxon>Myxococcota</taxon>
        <taxon>Polyangia</taxon>
        <taxon>Nannocystales</taxon>
        <taxon>Nannocystaceae</taxon>
        <taxon>Plesiocystis</taxon>
    </lineage>
</organism>
<sequence length="271" mass="28853">MDAPMTLARRFLPCLTLALPLVVACNNDGGGDDGQNFTTNMSTTSTTMGDSDTMGDEVGSESGDTMGSESTTADDTTADDTTADDTTADDTTADDTTADDTTADDTTGGGECATDESLVGQSCGQDAGNYGAVANGESIADMPIGTIYQTDNGLGSGYEDWYRFEFPVDPGMARPFAGTATIQFAQNDNDDYRFEIYRDCGAQAYGQGLASDFGSNAPPLTEWSFNDLDPGPEEQLDYLEMVPWPTTVTVRVFRFQNDESCGSYQLEVVRD</sequence>
<comment type="caution">
    <text evidence="3">The sequence shown here is derived from an EMBL/GenBank/DDBJ whole genome shotgun (WGS) entry which is preliminary data.</text>
</comment>
<feature type="compositionally biased region" description="Low complexity" evidence="1">
    <location>
        <begin position="38"/>
        <end position="52"/>
    </location>
</feature>
<evidence type="ECO:0008006" key="5">
    <source>
        <dbReference type="Google" id="ProtNLM"/>
    </source>
</evidence>
<evidence type="ECO:0000313" key="4">
    <source>
        <dbReference type="Proteomes" id="UP000005801"/>
    </source>
</evidence>
<evidence type="ECO:0000256" key="1">
    <source>
        <dbReference type="SAM" id="MobiDB-lite"/>
    </source>
</evidence>
<protein>
    <recommendedName>
        <fullName evidence="5">Lipoprotein</fullName>
    </recommendedName>
</protein>
<gene>
    <name evidence="3" type="ORF">PPSIR1_17775</name>
</gene>
<dbReference type="EMBL" id="ABCS01000081">
    <property type="protein sequence ID" value="EDM75780.1"/>
    <property type="molecule type" value="Genomic_DNA"/>
</dbReference>
<reference evidence="3 4" key="1">
    <citation type="submission" date="2007-06" db="EMBL/GenBank/DDBJ databases">
        <authorList>
            <person name="Shimkets L."/>
            <person name="Ferriera S."/>
            <person name="Johnson J."/>
            <person name="Kravitz S."/>
            <person name="Beeson K."/>
            <person name="Sutton G."/>
            <person name="Rogers Y.-H."/>
            <person name="Friedman R."/>
            <person name="Frazier M."/>
            <person name="Venter J.C."/>
        </authorList>
    </citation>
    <scope>NUCLEOTIDE SEQUENCE [LARGE SCALE GENOMIC DNA]</scope>
    <source>
        <strain evidence="3 4">SIR-1</strain>
    </source>
</reference>
<feature type="signal peptide" evidence="2">
    <location>
        <begin position="1"/>
        <end position="24"/>
    </location>
</feature>
<feature type="compositionally biased region" description="Acidic residues" evidence="1">
    <location>
        <begin position="76"/>
        <end position="103"/>
    </location>
</feature>
<keyword evidence="2" id="KW-0732">Signal</keyword>
<feature type="region of interest" description="Disordered" evidence="1">
    <location>
        <begin position="30"/>
        <end position="118"/>
    </location>
</feature>
<proteinExistence type="predicted"/>
<dbReference type="AlphaFoldDB" id="A6GED9"/>